<reference evidence="5" key="2">
    <citation type="submission" date="2025-08" db="UniProtKB">
        <authorList>
            <consortium name="Ensembl"/>
        </authorList>
    </citation>
    <scope>IDENTIFICATION</scope>
</reference>
<evidence type="ECO:0000256" key="2">
    <source>
        <dbReference type="SAM" id="SignalP"/>
    </source>
</evidence>
<dbReference type="CDD" id="cd00037">
    <property type="entry name" value="CLECT"/>
    <property type="match status" value="1"/>
</dbReference>
<reference evidence="6" key="1">
    <citation type="submission" date="2013-10" db="EMBL/GenBank/DDBJ databases">
        <authorList>
            <person name="Schartl M."/>
            <person name="Warren W."/>
        </authorList>
    </citation>
    <scope>NUCLEOTIDE SEQUENCE [LARGE SCALE GENOMIC DNA]</scope>
    <source>
        <strain evidence="6">female</strain>
    </source>
</reference>
<dbReference type="PANTHER" id="PTHR46708:SF11">
    <property type="entry name" value="RECEPTOR-TYPE TYROSINE-PROTEIN PHOSPHATASE ETA-LIKE"/>
    <property type="match status" value="1"/>
</dbReference>
<dbReference type="Gene3D" id="2.60.40.10">
    <property type="entry name" value="Immunoglobulins"/>
    <property type="match status" value="4"/>
</dbReference>
<dbReference type="Gene3D" id="3.10.100.10">
    <property type="entry name" value="Mannose-Binding Protein A, subunit A"/>
    <property type="match status" value="1"/>
</dbReference>
<dbReference type="eggNOG" id="KOG0791">
    <property type="taxonomic scope" value="Eukaryota"/>
</dbReference>
<dbReference type="SMART" id="SM00060">
    <property type="entry name" value="FN3"/>
    <property type="match status" value="5"/>
</dbReference>
<keyword evidence="2" id="KW-0732">Signal</keyword>
<dbReference type="InterPro" id="IPR036116">
    <property type="entry name" value="FN3_sf"/>
</dbReference>
<dbReference type="InterPro" id="IPR016187">
    <property type="entry name" value="CTDL_fold"/>
</dbReference>
<dbReference type="EMBL" id="AYCK01004356">
    <property type="status" value="NOT_ANNOTATED_CDS"/>
    <property type="molecule type" value="Genomic_DNA"/>
</dbReference>
<dbReference type="SUPFAM" id="SSF56436">
    <property type="entry name" value="C-type lectin-like"/>
    <property type="match status" value="1"/>
</dbReference>
<evidence type="ECO:0000313" key="6">
    <source>
        <dbReference type="Proteomes" id="UP000028760"/>
    </source>
</evidence>
<feature type="domain" description="Fibronectin type-III" evidence="4">
    <location>
        <begin position="623"/>
        <end position="711"/>
    </location>
</feature>
<evidence type="ECO:0000259" key="4">
    <source>
        <dbReference type="PROSITE" id="PS50853"/>
    </source>
</evidence>
<feature type="domain" description="C-type lectin" evidence="3">
    <location>
        <begin position="29"/>
        <end position="113"/>
    </location>
</feature>
<dbReference type="GeneTree" id="ENSGT00940000168324"/>
<reference evidence="5" key="3">
    <citation type="submission" date="2025-09" db="UniProtKB">
        <authorList>
            <consortium name="Ensembl"/>
        </authorList>
    </citation>
    <scope>IDENTIFICATION</scope>
</reference>
<keyword evidence="1" id="KW-0677">Repeat</keyword>
<dbReference type="PROSITE" id="PS50853">
    <property type="entry name" value="FN3"/>
    <property type="match status" value="3"/>
</dbReference>
<feature type="chain" id="PRO_5001927594" evidence="2">
    <location>
        <begin position="26"/>
        <end position="747"/>
    </location>
</feature>
<feature type="signal peptide" evidence="2">
    <location>
        <begin position="1"/>
        <end position="25"/>
    </location>
</feature>
<dbReference type="InterPro" id="IPR013783">
    <property type="entry name" value="Ig-like_fold"/>
</dbReference>
<dbReference type="SUPFAM" id="SSF49265">
    <property type="entry name" value="Fibronectin type III"/>
    <property type="match status" value="3"/>
</dbReference>
<accession>A0A096M508</accession>
<dbReference type="OMA" id="NWYPGWP"/>
<dbReference type="PANTHER" id="PTHR46708">
    <property type="entry name" value="TENASCIN"/>
    <property type="match status" value="1"/>
</dbReference>
<dbReference type="InterPro" id="IPR016186">
    <property type="entry name" value="C-type_lectin-like/link_sf"/>
</dbReference>
<feature type="domain" description="Fibronectin type-III" evidence="4">
    <location>
        <begin position="263"/>
        <end position="350"/>
    </location>
</feature>
<protein>
    <submittedName>
        <fullName evidence="5">Uncharacterized protein</fullName>
    </submittedName>
</protein>
<dbReference type="Ensembl" id="ENSPFOT00000024899.1">
    <property type="protein sequence ID" value="ENSPFOP00000026499.1"/>
    <property type="gene ID" value="ENSPFOG00000021673.1"/>
</dbReference>
<evidence type="ECO:0000256" key="1">
    <source>
        <dbReference type="ARBA" id="ARBA00022737"/>
    </source>
</evidence>
<dbReference type="Proteomes" id="UP000028760">
    <property type="component" value="Unassembled WGS sequence"/>
</dbReference>
<dbReference type="AlphaFoldDB" id="A0A096M508"/>
<dbReference type="InterPro" id="IPR001304">
    <property type="entry name" value="C-type_lectin-like"/>
</dbReference>
<evidence type="ECO:0000259" key="3">
    <source>
        <dbReference type="PROSITE" id="PS50041"/>
    </source>
</evidence>
<keyword evidence="6" id="KW-1185">Reference proteome</keyword>
<feature type="domain" description="Fibronectin type-III" evidence="4">
    <location>
        <begin position="439"/>
        <end position="535"/>
    </location>
</feature>
<evidence type="ECO:0000313" key="5">
    <source>
        <dbReference type="Ensembl" id="ENSPFOP00000026499.1"/>
    </source>
</evidence>
<sequence>MGNLTFIHKLCISACWGLLLMYSAAERQYFISPHNASWADARNHCQVCFKEMVTLTPQNIHVIAKIINSTHWIGLRKSFGTPWTLWANGDPLIFQNWYPGFPLFKSPLPKIDCCSCSCTCPAPPRSTTLSPTTMTESYDNTTDSTSLYDVETDMDMLTNATEWLNTTWLNATEGANITRRANITQPWESTTAPARHTTDSPWTTTTQLPIVSTCERSPMLPPIIPENNKNYIENSCVVILAFGPWVERECSEELPFICYEDRFMGAINVSNITSSSAALQWDQGPGDISHYRFEAFSREGSWNVTKNMHNLSYTLDNLIPGTGYNITVFAVKCERDLNPLNGSFYTIPGEVQNLTVTRFTENTISMNWTKPNGNYGFFEVIAFSALGTKDKIKTVTAEHMDFDNLTQGNEYTFVFRTGVDDRSMWSKNISISNCTRPGKVSNLTTGNISDTYLELQWNPPEGNYIGFKDSLCVLPHNRELNVIVENQTGLLVKPYKVKVSGLQNGTKLDFRVNVLGVCGLEGQIVNITTYTAPGPISNLKLTAKHNNIDASWDFTPNPGSNVTFTAKLLLDGKEVEKSANILNKDVKFKYLKTATQYKVEVRTVLNNQESPETWSLIFTLPSPPTGAKVRNKTTNSLTFEWIPPENSSAKKYICTLNSTFWSFFDSRVENTTMCTFTGLQSGSTYDFNVYTLSDNKTSNPASCNGTTVEDPVEISLSMLCTSEEPLYCEKDETKKIVFEEVSQPTFG</sequence>
<name>A0A096M508_POEFO</name>
<dbReference type="CDD" id="cd00063">
    <property type="entry name" value="FN3"/>
    <property type="match status" value="4"/>
</dbReference>
<proteinExistence type="predicted"/>
<organism evidence="5 6">
    <name type="scientific">Poecilia formosa</name>
    <name type="common">Amazon molly</name>
    <name type="synonym">Limia formosa</name>
    <dbReference type="NCBI Taxonomy" id="48698"/>
    <lineage>
        <taxon>Eukaryota</taxon>
        <taxon>Metazoa</taxon>
        <taxon>Chordata</taxon>
        <taxon>Craniata</taxon>
        <taxon>Vertebrata</taxon>
        <taxon>Euteleostomi</taxon>
        <taxon>Actinopterygii</taxon>
        <taxon>Neopterygii</taxon>
        <taxon>Teleostei</taxon>
        <taxon>Neoteleostei</taxon>
        <taxon>Acanthomorphata</taxon>
        <taxon>Ovalentaria</taxon>
        <taxon>Atherinomorphae</taxon>
        <taxon>Cyprinodontiformes</taxon>
        <taxon>Poeciliidae</taxon>
        <taxon>Poeciliinae</taxon>
        <taxon>Poecilia</taxon>
    </lineage>
</organism>
<dbReference type="STRING" id="48698.ENSPFOP00000026499"/>
<dbReference type="InterPro" id="IPR003961">
    <property type="entry name" value="FN3_dom"/>
</dbReference>
<dbReference type="InterPro" id="IPR050991">
    <property type="entry name" value="ECM_Regulatory_Proteins"/>
</dbReference>
<dbReference type="Pfam" id="PF00041">
    <property type="entry name" value="fn3"/>
    <property type="match status" value="3"/>
</dbReference>
<dbReference type="PROSITE" id="PS50041">
    <property type="entry name" value="C_TYPE_LECTIN_2"/>
    <property type="match status" value="1"/>
</dbReference>